<feature type="region of interest" description="Disordered" evidence="1">
    <location>
        <begin position="17"/>
        <end position="56"/>
    </location>
</feature>
<proteinExistence type="predicted"/>
<keyword evidence="3" id="KW-1185">Reference proteome</keyword>
<feature type="compositionally biased region" description="Acidic residues" evidence="1">
    <location>
        <begin position="28"/>
        <end position="38"/>
    </location>
</feature>
<dbReference type="GeneID" id="8442899"/>
<dbReference type="RefSeq" id="XP_002583500.1">
    <property type="nucleotide sequence ID" value="XM_002583454.1"/>
</dbReference>
<dbReference type="InParanoid" id="C4JV75"/>
<dbReference type="KEGG" id="ure:UREG_06467"/>
<dbReference type="AlphaFoldDB" id="C4JV75"/>
<dbReference type="eggNOG" id="ENOG502T9WE">
    <property type="taxonomic scope" value="Eukaryota"/>
</dbReference>
<evidence type="ECO:0000313" key="2">
    <source>
        <dbReference type="EMBL" id="EEP81602.1"/>
    </source>
</evidence>
<evidence type="ECO:0000313" key="3">
    <source>
        <dbReference type="Proteomes" id="UP000002058"/>
    </source>
</evidence>
<dbReference type="Proteomes" id="UP000002058">
    <property type="component" value="Unassembled WGS sequence"/>
</dbReference>
<accession>C4JV75</accession>
<protein>
    <submittedName>
        <fullName evidence="2">Uncharacterized protein</fullName>
    </submittedName>
</protein>
<dbReference type="OrthoDB" id="5425043at2759"/>
<reference evidence="3" key="1">
    <citation type="journal article" date="2009" name="Genome Res.">
        <title>Comparative genomic analyses of the human fungal pathogens Coccidioides and their relatives.</title>
        <authorList>
            <person name="Sharpton T.J."/>
            <person name="Stajich J.E."/>
            <person name="Rounsley S.D."/>
            <person name="Gardner M.J."/>
            <person name="Wortman J.R."/>
            <person name="Jordar V.S."/>
            <person name="Maiti R."/>
            <person name="Kodira C.D."/>
            <person name="Neafsey D.E."/>
            <person name="Zeng Q."/>
            <person name="Hung C.-Y."/>
            <person name="McMahan C."/>
            <person name="Muszewska A."/>
            <person name="Grynberg M."/>
            <person name="Mandel M.A."/>
            <person name="Kellner E.M."/>
            <person name="Barker B.M."/>
            <person name="Galgiani J.N."/>
            <person name="Orbach M.J."/>
            <person name="Kirkland T.N."/>
            <person name="Cole G.T."/>
            <person name="Henn M.R."/>
            <person name="Birren B.W."/>
            <person name="Taylor J.W."/>
        </authorList>
    </citation>
    <scope>NUCLEOTIDE SEQUENCE [LARGE SCALE GENOMIC DNA]</scope>
    <source>
        <strain evidence="3">UAMH 1704</strain>
    </source>
</reference>
<name>C4JV75_UNCRE</name>
<evidence type="ECO:0000256" key="1">
    <source>
        <dbReference type="SAM" id="MobiDB-lite"/>
    </source>
</evidence>
<dbReference type="HOGENOM" id="CLU_1714669_0_0_1"/>
<dbReference type="EMBL" id="CH476618">
    <property type="protein sequence ID" value="EEP81602.1"/>
    <property type="molecule type" value="Genomic_DNA"/>
</dbReference>
<sequence>MDALFFDEFKINVGEAAELDPNSTVENQEQENNNEESNETWKQKRKQQVQHPDVKQYEKKNQPKKVILKQFTHVQNVKKLDCKNNPNIDMHCCGDANKLFTYFVKNFNPDKFVEIFYWAEPVLDLNQSKALEQWYIKCKLAARNQLGIVKSTD</sequence>
<dbReference type="VEuPathDB" id="FungiDB:UREG_06467"/>
<organism evidence="2 3">
    <name type="scientific">Uncinocarpus reesii (strain UAMH 1704)</name>
    <dbReference type="NCBI Taxonomy" id="336963"/>
    <lineage>
        <taxon>Eukaryota</taxon>
        <taxon>Fungi</taxon>
        <taxon>Dikarya</taxon>
        <taxon>Ascomycota</taxon>
        <taxon>Pezizomycotina</taxon>
        <taxon>Eurotiomycetes</taxon>
        <taxon>Eurotiomycetidae</taxon>
        <taxon>Onygenales</taxon>
        <taxon>Onygenaceae</taxon>
        <taxon>Uncinocarpus</taxon>
    </lineage>
</organism>
<gene>
    <name evidence="2" type="ORF">UREG_06467</name>
</gene>